<feature type="region of interest" description="Disordered" evidence="1">
    <location>
        <begin position="444"/>
        <end position="473"/>
    </location>
</feature>
<feature type="region of interest" description="Disordered" evidence="1">
    <location>
        <begin position="86"/>
        <end position="111"/>
    </location>
</feature>
<feature type="region of interest" description="Disordered" evidence="1">
    <location>
        <begin position="1"/>
        <end position="74"/>
    </location>
</feature>
<feature type="compositionally biased region" description="Acidic residues" evidence="1">
    <location>
        <begin position="456"/>
        <end position="473"/>
    </location>
</feature>
<dbReference type="PANTHER" id="PTHR35120">
    <property type="entry name" value="HISTONE ACETYLTRANSFERASE KAT6B-LIKE"/>
    <property type="match status" value="1"/>
</dbReference>
<feature type="compositionally biased region" description="Basic and acidic residues" evidence="1">
    <location>
        <begin position="7"/>
        <end position="16"/>
    </location>
</feature>
<dbReference type="EMBL" id="BPVZ01000019">
    <property type="protein sequence ID" value="GKV02753.1"/>
    <property type="molecule type" value="Genomic_DNA"/>
</dbReference>
<feature type="compositionally biased region" description="Acidic residues" evidence="1">
    <location>
        <begin position="802"/>
        <end position="821"/>
    </location>
</feature>
<keyword evidence="3" id="KW-1185">Reference proteome</keyword>
<evidence type="ECO:0000256" key="1">
    <source>
        <dbReference type="SAM" id="MobiDB-lite"/>
    </source>
</evidence>
<name>A0AAV5IY44_9ROSI</name>
<proteinExistence type="predicted"/>
<sequence>MTSPSQEHPESIEPEKSSPQNLGSDVPHDLQNPEPSETLTLQIPCPQNPQQDDDPDQIQIEEDPNTGDAEMPASIPPLVTDLQVKSSTASPRLGGGPKRKKKGLKRRGKEKNFSKKRKILDEILKPIPFVPPDLDFSRHEKLLKRLGLWDFVHLEFDRSLRTDLLAQLIASYGDRCSYVNGARINVSRADLARALKLPVKKDKDTVVEEEESEESKSFVQEFLSKWVILQGDEMDDMWIMPPEVSNWTKVIKEGHFEKLDWASLIWSMVEKELKSAPDLGNCYYASHLQCLIKCQKEELLREEPKMEVDNKEEEEEEEEGTGDVKMVDGEVKMVDGEVKMVDGDATMVDRDVTMVDGDVTMVDGVDESRGDPELEEHNIELSLGGQEKVKKDSVEIEQEVGRNDDIIDFGGSKELEPEQSVLDRKIEYGSDHILQRCSLGDVGEDCEEDGKKDLGGEIEEGGEDGQEDDEEEEEHEEVFTMSLKGEALDGITSSNLIEAMDAAQLTFRAGMQIRDNSLPDFLVSRVDTQSIPVGSSFLGNVNKRDIGHETGTSDHSLNGNNKRLRADSQWHEKQSDFYGVLQDAQQSLAKARVLYAEREQSYNELNMNQQLLLHELQERQRLIDQLQKARFEEQHKRQVEVFRLERELYMMGNLLDGYRKALKETHRNFAEYRARCPQPDEPLYKDVKGSGGLVLSTAELEKQRLKEEEEERINRLLLERKFKDFEAGWLAKFESHKDAVFSLDERLNIADKDVKQLKELANRRVSETPEHDPNEHDPNEPDQNEPDPNEPDPNEPNGNEPDANEPEGNEPDGNEPDPNES</sequence>
<dbReference type="PANTHER" id="PTHR35120:SF2">
    <property type="entry name" value="AMINOTRANSFERASE-LIKE PLANT MOBILE DOMAIN-CONTAINING PROTEIN"/>
    <property type="match status" value="1"/>
</dbReference>
<feature type="compositionally biased region" description="Basic residues" evidence="1">
    <location>
        <begin position="97"/>
        <end position="111"/>
    </location>
</feature>
<comment type="caution">
    <text evidence="2">The sequence shown here is derived from an EMBL/GenBank/DDBJ whole genome shotgun (WGS) entry which is preliminary data.</text>
</comment>
<organism evidence="2 3">
    <name type="scientific">Rubroshorea leprosula</name>
    <dbReference type="NCBI Taxonomy" id="152421"/>
    <lineage>
        <taxon>Eukaryota</taxon>
        <taxon>Viridiplantae</taxon>
        <taxon>Streptophyta</taxon>
        <taxon>Embryophyta</taxon>
        <taxon>Tracheophyta</taxon>
        <taxon>Spermatophyta</taxon>
        <taxon>Magnoliopsida</taxon>
        <taxon>eudicotyledons</taxon>
        <taxon>Gunneridae</taxon>
        <taxon>Pentapetalae</taxon>
        <taxon>rosids</taxon>
        <taxon>malvids</taxon>
        <taxon>Malvales</taxon>
        <taxon>Dipterocarpaceae</taxon>
        <taxon>Rubroshorea</taxon>
    </lineage>
</organism>
<evidence type="ECO:0000313" key="3">
    <source>
        <dbReference type="Proteomes" id="UP001054252"/>
    </source>
</evidence>
<gene>
    <name evidence="2" type="ORF">SLEP1_g15148</name>
</gene>
<evidence type="ECO:0000313" key="2">
    <source>
        <dbReference type="EMBL" id="GKV02753.1"/>
    </source>
</evidence>
<accession>A0AAV5IY44</accession>
<feature type="compositionally biased region" description="Basic and acidic residues" evidence="1">
    <location>
        <begin position="763"/>
        <end position="779"/>
    </location>
</feature>
<feature type="compositionally biased region" description="Acidic residues" evidence="1">
    <location>
        <begin position="780"/>
        <end position="793"/>
    </location>
</feature>
<reference evidence="2 3" key="1">
    <citation type="journal article" date="2021" name="Commun. Biol.">
        <title>The genome of Shorea leprosula (Dipterocarpaceae) highlights the ecological relevance of drought in aseasonal tropical rainforests.</title>
        <authorList>
            <person name="Ng K.K.S."/>
            <person name="Kobayashi M.J."/>
            <person name="Fawcett J.A."/>
            <person name="Hatakeyama M."/>
            <person name="Paape T."/>
            <person name="Ng C.H."/>
            <person name="Ang C.C."/>
            <person name="Tnah L.H."/>
            <person name="Lee C.T."/>
            <person name="Nishiyama T."/>
            <person name="Sese J."/>
            <person name="O'Brien M.J."/>
            <person name="Copetti D."/>
            <person name="Mohd Noor M.I."/>
            <person name="Ong R.C."/>
            <person name="Putra M."/>
            <person name="Sireger I.Z."/>
            <person name="Indrioko S."/>
            <person name="Kosugi Y."/>
            <person name="Izuno A."/>
            <person name="Isagi Y."/>
            <person name="Lee S.L."/>
            <person name="Shimizu K.K."/>
        </authorList>
    </citation>
    <scope>NUCLEOTIDE SEQUENCE [LARGE SCALE GENOMIC DNA]</scope>
    <source>
        <strain evidence="2">214</strain>
    </source>
</reference>
<dbReference type="Proteomes" id="UP001054252">
    <property type="component" value="Unassembled WGS sequence"/>
</dbReference>
<feature type="compositionally biased region" description="Acidic residues" evidence="1">
    <location>
        <begin position="51"/>
        <end position="65"/>
    </location>
</feature>
<dbReference type="AlphaFoldDB" id="A0AAV5IY44"/>
<protein>
    <submittedName>
        <fullName evidence="2">Uncharacterized protein</fullName>
    </submittedName>
</protein>
<feature type="region of interest" description="Disordered" evidence="1">
    <location>
        <begin position="763"/>
        <end position="821"/>
    </location>
</feature>